<keyword evidence="3" id="KW-1185">Reference proteome</keyword>
<dbReference type="EMBL" id="JAHUZN010000004">
    <property type="protein sequence ID" value="KAG8497015.1"/>
    <property type="molecule type" value="Genomic_DNA"/>
</dbReference>
<feature type="transmembrane region" description="Helical" evidence="1">
    <location>
        <begin position="6"/>
        <end position="24"/>
    </location>
</feature>
<dbReference type="Proteomes" id="UP000701853">
    <property type="component" value="Chromosome 4"/>
</dbReference>
<accession>A0A8J6D7X5</accession>
<keyword evidence="1" id="KW-0472">Membrane</keyword>
<name>A0A8J6D7X5_9ROSI</name>
<sequence>MGDLVPIYLVILAFFLYCWSYCVGRSSYLQASFELHRTYFSEIHCPHHLHGSGLCLDVFLVPCSTTEFNLFQFHLGRL</sequence>
<evidence type="ECO:0000313" key="2">
    <source>
        <dbReference type="EMBL" id="KAG8497015.1"/>
    </source>
</evidence>
<keyword evidence="1" id="KW-0812">Transmembrane</keyword>
<proteinExistence type="predicted"/>
<evidence type="ECO:0000313" key="3">
    <source>
        <dbReference type="Proteomes" id="UP000701853"/>
    </source>
</evidence>
<dbReference type="AlphaFoldDB" id="A0A8J6D7X5"/>
<evidence type="ECO:0000256" key="1">
    <source>
        <dbReference type="SAM" id="Phobius"/>
    </source>
</evidence>
<comment type="caution">
    <text evidence="2">The sequence shown here is derived from an EMBL/GenBank/DDBJ whole genome shotgun (WGS) entry which is preliminary data.</text>
</comment>
<gene>
    <name evidence="2" type="ORF">CXB51_008245</name>
</gene>
<keyword evidence="1" id="KW-1133">Transmembrane helix</keyword>
<organism evidence="2 3">
    <name type="scientific">Gossypium anomalum</name>
    <dbReference type="NCBI Taxonomy" id="47600"/>
    <lineage>
        <taxon>Eukaryota</taxon>
        <taxon>Viridiplantae</taxon>
        <taxon>Streptophyta</taxon>
        <taxon>Embryophyta</taxon>
        <taxon>Tracheophyta</taxon>
        <taxon>Spermatophyta</taxon>
        <taxon>Magnoliopsida</taxon>
        <taxon>eudicotyledons</taxon>
        <taxon>Gunneridae</taxon>
        <taxon>Pentapetalae</taxon>
        <taxon>rosids</taxon>
        <taxon>malvids</taxon>
        <taxon>Malvales</taxon>
        <taxon>Malvaceae</taxon>
        <taxon>Malvoideae</taxon>
        <taxon>Gossypium</taxon>
    </lineage>
</organism>
<protein>
    <submittedName>
        <fullName evidence="2">Uncharacterized protein</fullName>
    </submittedName>
</protein>
<reference evidence="2 3" key="1">
    <citation type="journal article" date="2021" name="bioRxiv">
        <title>The Gossypium anomalum genome as a resource for cotton improvement and evolutionary analysis of hybrid incompatibility.</title>
        <authorList>
            <person name="Grover C.E."/>
            <person name="Yuan D."/>
            <person name="Arick M.A."/>
            <person name="Miller E.R."/>
            <person name="Hu G."/>
            <person name="Peterson D.G."/>
            <person name="Wendel J.F."/>
            <person name="Udall J.A."/>
        </authorList>
    </citation>
    <scope>NUCLEOTIDE SEQUENCE [LARGE SCALE GENOMIC DNA]</scope>
    <source>
        <strain evidence="2">JFW-Udall</strain>
        <tissue evidence="2">Leaf</tissue>
    </source>
</reference>